<proteinExistence type="predicted"/>
<dbReference type="AlphaFoldDB" id="A0A7T6Z3F5"/>
<accession>A0A7T6Z3F5</accession>
<keyword evidence="5" id="KW-1185">Reference proteome</keyword>
<keyword evidence="1" id="KW-0547">Nucleotide-binding</keyword>
<dbReference type="PROSITE" id="PS00211">
    <property type="entry name" value="ABC_TRANSPORTER_1"/>
    <property type="match status" value="1"/>
</dbReference>
<sequence length="267" mass="30076">MIINLEDVTVAKNKTILNQINWKVERGEHWAILGMNGAGKTALLNVICGYIFPTKGKVEVFGEEFGRYPWQEIRKKIGWVSFSFSEKMHDQLQNIGLEVVLSGKHASIGLHEFPSDADMEKAQGVMKSLGVTYLERQPYAHMSQGEKQRMLIGRALMANPEILILDEPCNGLDFFAKAQLLRTVEQLAAEQATTIIYVTHQVDEILPAFKQTLLLRDGGVFATDRTDKLLTSESLSAFCRTPVRVQKKNDHYLLEIEAEVRANPSQT</sequence>
<dbReference type="InterPro" id="IPR003439">
    <property type="entry name" value="ABC_transporter-like_ATP-bd"/>
</dbReference>
<keyword evidence="2 4" id="KW-0067">ATP-binding</keyword>
<dbReference type="InterPro" id="IPR017871">
    <property type="entry name" value="ABC_transporter-like_CS"/>
</dbReference>
<dbReference type="SUPFAM" id="SSF52540">
    <property type="entry name" value="P-loop containing nucleoside triphosphate hydrolases"/>
    <property type="match status" value="1"/>
</dbReference>
<dbReference type="PANTHER" id="PTHR43158:SF2">
    <property type="entry name" value="SKFA PEPTIDE EXPORT ATP-BINDING PROTEIN SKFE"/>
    <property type="match status" value="1"/>
</dbReference>
<reference evidence="4 5" key="1">
    <citation type="submission" date="2020-06" db="EMBL/GenBank/DDBJ databases">
        <title>Genomic analysis of Salicibibacter sp. NKC5-3.</title>
        <authorList>
            <person name="Oh Y.J."/>
        </authorList>
    </citation>
    <scope>NUCLEOTIDE SEQUENCE [LARGE SCALE GENOMIC DNA]</scope>
    <source>
        <strain evidence="4 5">NKC5-3</strain>
    </source>
</reference>
<dbReference type="RefSeq" id="WP_200123299.1">
    <property type="nucleotide sequence ID" value="NZ_CP054705.1"/>
</dbReference>
<organism evidence="4 5">
    <name type="scientific">Salicibibacter cibarius</name>
    <dbReference type="NCBI Taxonomy" id="2743000"/>
    <lineage>
        <taxon>Bacteria</taxon>
        <taxon>Bacillati</taxon>
        <taxon>Bacillota</taxon>
        <taxon>Bacilli</taxon>
        <taxon>Bacillales</taxon>
        <taxon>Bacillaceae</taxon>
        <taxon>Salicibibacter</taxon>
    </lineage>
</organism>
<dbReference type="InterPro" id="IPR027417">
    <property type="entry name" value="P-loop_NTPase"/>
</dbReference>
<evidence type="ECO:0000313" key="5">
    <source>
        <dbReference type="Proteomes" id="UP000595823"/>
    </source>
</evidence>
<dbReference type="Proteomes" id="UP000595823">
    <property type="component" value="Chromosome"/>
</dbReference>
<protein>
    <submittedName>
        <fullName evidence="4">ABC transporter ATP-binding protein</fullName>
    </submittedName>
</protein>
<dbReference type="GO" id="GO:0016887">
    <property type="term" value="F:ATP hydrolysis activity"/>
    <property type="evidence" value="ECO:0007669"/>
    <property type="project" value="InterPro"/>
</dbReference>
<dbReference type="Pfam" id="PF00005">
    <property type="entry name" value="ABC_tran"/>
    <property type="match status" value="1"/>
</dbReference>
<evidence type="ECO:0000313" key="4">
    <source>
        <dbReference type="EMBL" id="QQK76164.1"/>
    </source>
</evidence>
<dbReference type="InterPro" id="IPR003593">
    <property type="entry name" value="AAA+_ATPase"/>
</dbReference>
<dbReference type="PROSITE" id="PS50893">
    <property type="entry name" value="ABC_TRANSPORTER_2"/>
    <property type="match status" value="1"/>
</dbReference>
<gene>
    <name evidence="4" type="ORF">HUG15_11750</name>
</gene>
<dbReference type="KEGG" id="scia:HUG15_11750"/>
<dbReference type="GO" id="GO:0005524">
    <property type="term" value="F:ATP binding"/>
    <property type="evidence" value="ECO:0007669"/>
    <property type="project" value="UniProtKB-KW"/>
</dbReference>
<evidence type="ECO:0000259" key="3">
    <source>
        <dbReference type="PROSITE" id="PS50893"/>
    </source>
</evidence>
<dbReference type="Gene3D" id="3.40.50.300">
    <property type="entry name" value="P-loop containing nucleotide triphosphate hydrolases"/>
    <property type="match status" value="1"/>
</dbReference>
<name>A0A7T6Z3F5_9BACI</name>
<dbReference type="EMBL" id="CP054705">
    <property type="protein sequence ID" value="QQK76164.1"/>
    <property type="molecule type" value="Genomic_DNA"/>
</dbReference>
<evidence type="ECO:0000256" key="1">
    <source>
        <dbReference type="ARBA" id="ARBA00022741"/>
    </source>
</evidence>
<feature type="domain" description="ABC transporter" evidence="3">
    <location>
        <begin position="3"/>
        <end position="242"/>
    </location>
</feature>
<dbReference type="SMART" id="SM00382">
    <property type="entry name" value="AAA"/>
    <property type="match status" value="1"/>
</dbReference>
<evidence type="ECO:0000256" key="2">
    <source>
        <dbReference type="ARBA" id="ARBA00022840"/>
    </source>
</evidence>
<dbReference type="PANTHER" id="PTHR43158">
    <property type="entry name" value="SKFA PEPTIDE EXPORT ATP-BINDING PROTEIN SKFE"/>
    <property type="match status" value="1"/>
</dbReference>